<keyword evidence="2" id="KW-1185">Reference proteome</keyword>
<protein>
    <submittedName>
        <fullName evidence="1">Uncharacterized protein</fullName>
    </submittedName>
</protein>
<name>A0A017HLH4_9RHOB</name>
<dbReference type="HOGENOM" id="CLU_1957926_0_0_5"/>
<proteinExistence type="predicted"/>
<sequence>MAMADWEFTTEGFRDPEEVRRRHVNGLGGARLAGALRAHLDAWGLPCGEVYPEDFGWAFEATGPEGLHLCAVALEPGAGGVLTGHALTDKRRTVLDRLLGRRREAPDEAVPLAIEAFLRGHPEIRDLA</sequence>
<accession>A0A017HLH4</accession>
<comment type="caution">
    <text evidence="1">The sequence shown here is derived from an EMBL/GenBank/DDBJ whole genome shotgun (WGS) entry which is preliminary data.</text>
</comment>
<organism evidence="1 2">
    <name type="scientific">Rubellimicrobium mesophilum DSM 19309</name>
    <dbReference type="NCBI Taxonomy" id="442562"/>
    <lineage>
        <taxon>Bacteria</taxon>
        <taxon>Pseudomonadati</taxon>
        <taxon>Pseudomonadota</taxon>
        <taxon>Alphaproteobacteria</taxon>
        <taxon>Rhodobacterales</taxon>
        <taxon>Roseobacteraceae</taxon>
        <taxon>Rubellimicrobium</taxon>
    </lineage>
</organism>
<gene>
    <name evidence="1" type="ORF">Rumeso_03905</name>
</gene>
<dbReference type="AlphaFoldDB" id="A0A017HLH4"/>
<evidence type="ECO:0000313" key="2">
    <source>
        <dbReference type="Proteomes" id="UP000019666"/>
    </source>
</evidence>
<reference evidence="1 2" key="1">
    <citation type="submission" date="2013-02" db="EMBL/GenBank/DDBJ databases">
        <authorList>
            <person name="Fiebig A."/>
            <person name="Goeker M."/>
            <person name="Klenk H.-P.P."/>
        </authorList>
    </citation>
    <scope>NUCLEOTIDE SEQUENCE [LARGE SCALE GENOMIC DNA]</scope>
    <source>
        <strain evidence="1 2">DSM 19309</strain>
    </source>
</reference>
<dbReference type="STRING" id="442562.Rumeso_03905"/>
<evidence type="ECO:0000313" key="1">
    <source>
        <dbReference type="EMBL" id="EYD74609.1"/>
    </source>
</evidence>
<dbReference type="EMBL" id="AOSK01000111">
    <property type="protein sequence ID" value="EYD74609.1"/>
    <property type="molecule type" value="Genomic_DNA"/>
</dbReference>
<dbReference type="Proteomes" id="UP000019666">
    <property type="component" value="Unassembled WGS sequence"/>
</dbReference>